<dbReference type="Proteomes" id="UP001151760">
    <property type="component" value="Unassembled WGS sequence"/>
</dbReference>
<name>A0ABQ5AFC0_9ASTR</name>
<keyword evidence="3" id="KW-1185">Reference proteome</keyword>
<evidence type="ECO:0000313" key="3">
    <source>
        <dbReference type="Proteomes" id="UP001151760"/>
    </source>
</evidence>
<feature type="compositionally biased region" description="Basic and acidic residues" evidence="1">
    <location>
        <begin position="125"/>
        <end position="148"/>
    </location>
</feature>
<dbReference type="EMBL" id="BQNB010012151">
    <property type="protein sequence ID" value="GJS99865.1"/>
    <property type="molecule type" value="Genomic_DNA"/>
</dbReference>
<feature type="region of interest" description="Disordered" evidence="1">
    <location>
        <begin position="122"/>
        <end position="160"/>
    </location>
</feature>
<reference evidence="2" key="2">
    <citation type="submission" date="2022-01" db="EMBL/GenBank/DDBJ databases">
        <authorList>
            <person name="Yamashiro T."/>
            <person name="Shiraishi A."/>
            <person name="Satake H."/>
            <person name="Nakayama K."/>
        </authorList>
    </citation>
    <scope>NUCLEOTIDE SEQUENCE</scope>
</reference>
<reference evidence="2" key="1">
    <citation type="journal article" date="2022" name="Int. J. Mol. Sci.">
        <title>Draft Genome of Tanacetum Coccineum: Genomic Comparison of Closely Related Tanacetum-Family Plants.</title>
        <authorList>
            <person name="Yamashiro T."/>
            <person name="Shiraishi A."/>
            <person name="Nakayama K."/>
            <person name="Satake H."/>
        </authorList>
    </citation>
    <scope>NUCLEOTIDE SEQUENCE</scope>
</reference>
<sequence length="160" mass="18070">MSSQPGLKKGTATSNGFSRNNYDSCVYFKEFAPGTAALKEIDSEKMVQKRDTLYGDFQDRVDLMYLWCAHTENAYAVAIESKVIDESREIVESKEIEVAKIGTKDNAADAFTKVVPGKVKKRQKEAKTVKNRQETEKARQRVKTERQSKAGSARYKSMKT</sequence>
<evidence type="ECO:0000256" key="1">
    <source>
        <dbReference type="SAM" id="MobiDB-lite"/>
    </source>
</evidence>
<gene>
    <name evidence="2" type="ORF">Tco_0821035</name>
</gene>
<protein>
    <submittedName>
        <fullName evidence="2">Uncharacterized protein</fullName>
    </submittedName>
</protein>
<evidence type="ECO:0000313" key="2">
    <source>
        <dbReference type="EMBL" id="GJS99865.1"/>
    </source>
</evidence>
<comment type="caution">
    <text evidence="2">The sequence shown here is derived from an EMBL/GenBank/DDBJ whole genome shotgun (WGS) entry which is preliminary data.</text>
</comment>
<proteinExistence type="predicted"/>
<organism evidence="2 3">
    <name type="scientific">Tanacetum coccineum</name>
    <dbReference type="NCBI Taxonomy" id="301880"/>
    <lineage>
        <taxon>Eukaryota</taxon>
        <taxon>Viridiplantae</taxon>
        <taxon>Streptophyta</taxon>
        <taxon>Embryophyta</taxon>
        <taxon>Tracheophyta</taxon>
        <taxon>Spermatophyta</taxon>
        <taxon>Magnoliopsida</taxon>
        <taxon>eudicotyledons</taxon>
        <taxon>Gunneridae</taxon>
        <taxon>Pentapetalae</taxon>
        <taxon>asterids</taxon>
        <taxon>campanulids</taxon>
        <taxon>Asterales</taxon>
        <taxon>Asteraceae</taxon>
        <taxon>Asteroideae</taxon>
        <taxon>Anthemideae</taxon>
        <taxon>Anthemidinae</taxon>
        <taxon>Tanacetum</taxon>
    </lineage>
</organism>
<accession>A0ABQ5AFC0</accession>